<proteinExistence type="predicted"/>
<feature type="transmembrane region" description="Helical" evidence="5">
    <location>
        <begin position="6"/>
        <end position="22"/>
    </location>
</feature>
<evidence type="ECO:0000313" key="6">
    <source>
        <dbReference type="EMBL" id="MFC5411893.1"/>
    </source>
</evidence>
<sequence length="158" mass="17631">MAFFVFMLSIWAVLWLISRFAFRPELASHAKKARIAAGVAFILIGFSHLATPEKLVYMVEGWLPYAHELVLISGVAEIAGGIGLLMPRFQRLAAQGLILLLVVMFPANIHVAVNQLPPPGGLPVAAWYVWSRLLFQPVYIAWIWWSALRKPQPKTVGN</sequence>
<keyword evidence="4 5" id="KW-0472">Membrane</keyword>
<evidence type="ECO:0000256" key="2">
    <source>
        <dbReference type="ARBA" id="ARBA00022692"/>
    </source>
</evidence>
<comment type="caution">
    <text evidence="6">The sequence shown here is derived from an EMBL/GenBank/DDBJ whole genome shotgun (WGS) entry which is preliminary data.</text>
</comment>
<keyword evidence="7" id="KW-1185">Reference proteome</keyword>
<dbReference type="PANTHER" id="PTHR36974:SF1">
    <property type="entry name" value="DOXX FAMILY MEMBRANE PROTEIN"/>
    <property type="match status" value="1"/>
</dbReference>
<evidence type="ECO:0000256" key="1">
    <source>
        <dbReference type="ARBA" id="ARBA00004141"/>
    </source>
</evidence>
<evidence type="ECO:0000313" key="7">
    <source>
        <dbReference type="Proteomes" id="UP001596106"/>
    </source>
</evidence>
<dbReference type="InterPro" id="IPR032808">
    <property type="entry name" value="DoxX"/>
</dbReference>
<accession>A0ABW0IGM4</accession>
<keyword evidence="2 5" id="KW-0812">Transmembrane</keyword>
<feature type="transmembrane region" description="Helical" evidence="5">
    <location>
        <begin position="34"/>
        <end position="50"/>
    </location>
</feature>
<dbReference type="Proteomes" id="UP001596106">
    <property type="component" value="Unassembled WGS sequence"/>
</dbReference>
<gene>
    <name evidence="6" type="ORF">ACFPMF_21395</name>
</gene>
<name>A0ABW0IGM4_9BACT</name>
<feature type="transmembrane region" description="Helical" evidence="5">
    <location>
        <begin position="125"/>
        <end position="145"/>
    </location>
</feature>
<protein>
    <submittedName>
        <fullName evidence="6">DoxX family protein</fullName>
    </submittedName>
</protein>
<organism evidence="6 7">
    <name type="scientific">Larkinella bovis</name>
    <dbReference type="NCBI Taxonomy" id="683041"/>
    <lineage>
        <taxon>Bacteria</taxon>
        <taxon>Pseudomonadati</taxon>
        <taxon>Bacteroidota</taxon>
        <taxon>Cytophagia</taxon>
        <taxon>Cytophagales</taxon>
        <taxon>Spirosomataceae</taxon>
        <taxon>Larkinella</taxon>
    </lineage>
</organism>
<dbReference type="Pfam" id="PF13564">
    <property type="entry name" value="DoxX_2"/>
    <property type="match status" value="1"/>
</dbReference>
<feature type="transmembrane region" description="Helical" evidence="5">
    <location>
        <begin position="62"/>
        <end position="85"/>
    </location>
</feature>
<evidence type="ECO:0000256" key="5">
    <source>
        <dbReference type="SAM" id="Phobius"/>
    </source>
</evidence>
<dbReference type="PANTHER" id="PTHR36974">
    <property type="entry name" value="MEMBRANE PROTEIN-RELATED"/>
    <property type="match status" value="1"/>
</dbReference>
<evidence type="ECO:0000256" key="4">
    <source>
        <dbReference type="ARBA" id="ARBA00023136"/>
    </source>
</evidence>
<comment type="subcellular location">
    <subcellularLocation>
        <location evidence="1">Membrane</location>
        <topology evidence="1">Multi-pass membrane protein</topology>
    </subcellularLocation>
</comment>
<evidence type="ECO:0000256" key="3">
    <source>
        <dbReference type="ARBA" id="ARBA00022989"/>
    </source>
</evidence>
<reference evidence="7" key="1">
    <citation type="journal article" date="2019" name="Int. J. Syst. Evol. Microbiol.">
        <title>The Global Catalogue of Microorganisms (GCM) 10K type strain sequencing project: providing services to taxonomists for standard genome sequencing and annotation.</title>
        <authorList>
            <consortium name="The Broad Institute Genomics Platform"/>
            <consortium name="The Broad Institute Genome Sequencing Center for Infectious Disease"/>
            <person name="Wu L."/>
            <person name="Ma J."/>
        </authorList>
    </citation>
    <scope>NUCLEOTIDE SEQUENCE [LARGE SCALE GENOMIC DNA]</scope>
    <source>
        <strain evidence="7">CCUG 55250</strain>
    </source>
</reference>
<dbReference type="RefSeq" id="WP_379848848.1">
    <property type="nucleotide sequence ID" value="NZ_JBHSMA010000008.1"/>
</dbReference>
<keyword evidence="3 5" id="KW-1133">Transmembrane helix</keyword>
<dbReference type="EMBL" id="JBHSMA010000008">
    <property type="protein sequence ID" value="MFC5411893.1"/>
    <property type="molecule type" value="Genomic_DNA"/>
</dbReference>
<feature type="transmembrane region" description="Helical" evidence="5">
    <location>
        <begin position="92"/>
        <end position="113"/>
    </location>
</feature>